<dbReference type="AlphaFoldDB" id="A0A806FLI8"/>
<accession>A0A806FLI8</accession>
<dbReference type="InterPro" id="IPR052552">
    <property type="entry name" value="YeaO-like"/>
</dbReference>
<dbReference type="Pfam" id="PF22752">
    <property type="entry name" value="DUF488-N3i"/>
    <property type="match status" value="1"/>
</dbReference>
<dbReference type="KEGG" id="bnm:BALAC2494_00646"/>
<proteinExistence type="predicted"/>
<sequence>MHSKRHTLCVMAMIQLKRAYAPAEPDDGYRILVDRLWPRGMSKAKEHLDLWMKQIAPSTDLRKAWNHNPNTILEFAESYRRELDANPAVEQLEQILADHPVVTFVYGARDPLVNHARILRDYVEERQKVQ</sequence>
<dbReference type="GeneID" id="29695245"/>
<evidence type="ECO:0000313" key="1">
    <source>
        <dbReference type="EMBL" id="AEK29934.1"/>
    </source>
</evidence>
<gene>
    <name evidence="1" type="ORF">BALAC2494_00646</name>
</gene>
<dbReference type="RefSeq" id="WP_004268763.1">
    <property type="nucleotide sequence ID" value="NC_017215.1"/>
</dbReference>
<organism evidence="1 2">
    <name type="scientific">Bifidobacterium animalis subsp. lactis CNCM I-2494</name>
    <dbReference type="NCBI Taxonomy" id="1042403"/>
    <lineage>
        <taxon>Bacteria</taxon>
        <taxon>Bacillati</taxon>
        <taxon>Actinomycetota</taxon>
        <taxon>Actinomycetes</taxon>
        <taxon>Bifidobacteriales</taxon>
        <taxon>Bifidobacteriaceae</taxon>
        <taxon>Bifidobacterium</taxon>
    </lineage>
</organism>
<name>A0A806FLI8_BIFAN</name>
<protein>
    <submittedName>
        <fullName evidence="1">Hypothetical cytosolic protein</fullName>
    </submittedName>
</protein>
<dbReference type="Proteomes" id="UP000008394">
    <property type="component" value="Chromosome"/>
</dbReference>
<dbReference type="PANTHER" id="PTHR36849:SF1">
    <property type="entry name" value="CYTOPLASMIC PROTEIN"/>
    <property type="match status" value="1"/>
</dbReference>
<dbReference type="EMBL" id="CP002915">
    <property type="protein sequence ID" value="AEK29934.1"/>
    <property type="molecule type" value="Genomic_DNA"/>
</dbReference>
<dbReference type="PANTHER" id="PTHR36849">
    <property type="entry name" value="CYTOPLASMIC PROTEIN-RELATED"/>
    <property type="match status" value="1"/>
</dbReference>
<evidence type="ECO:0000313" key="2">
    <source>
        <dbReference type="Proteomes" id="UP000008394"/>
    </source>
</evidence>
<reference evidence="1 2" key="1">
    <citation type="journal article" date="2011" name="J. Bacteriol.">
        <title>Genome Sequence of the Probiotic Strain Bifidobacterium animalis subsp. lactis CNCM I-2494.</title>
        <authorList>
            <person name="Chervaux C."/>
            <person name="Grimaldi C."/>
            <person name="Bolotin A."/>
            <person name="Quinquis B."/>
            <person name="Legrain-Raspaud S."/>
            <person name="van Hylckama Vlieg J.E."/>
            <person name="Denariaz G."/>
            <person name="Smokvina T."/>
        </authorList>
    </citation>
    <scope>NUCLEOTIDE SEQUENCE [LARGE SCALE GENOMIC DNA]</scope>
    <source>
        <strain evidence="1 2">CNCM I-2494</strain>
    </source>
</reference>